<name>A0ABX8EJY6_9ACTN</name>
<dbReference type="RefSeq" id="WP_214056314.1">
    <property type="nucleotide sequence ID" value="NZ_CP075371.1"/>
</dbReference>
<accession>A0ABX8EJY6</accession>
<dbReference type="Proteomes" id="UP000679307">
    <property type="component" value="Chromosome"/>
</dbReference>
<feature type="compositionally biased region" description="Low complexity" evidence="1">
    <location>
        <begin position="36"/>
        <end position="51"/>
    </location>
</feature>
<gene>
    <name evidence="2" type="ORF">ENKNEFLB_03235</name>
</gene>
<evidence type="ECO:0000313" key="2">
    <source>
        <dbReference type="EMBL" id="QVT80834.1"/>
    </source>
</evidence>
<feature type="region of interest" description="Disordered" evidence="1">
    <location>
        <begin position="36"/>
        <end position="99"/>
    </location>
</feature>
<keyword evidence="3" id="KW-1185">Reference proteome</keyword>
<reference evidence="2 3" key="1">
    <citation type="submission" date="2021-05" db="EMBL/GenBank/DDBJ databases">
        <title>Complete genome of Nocardioides aquaticus KCTC 9944T isolated from meromictic and hypersaline Ekho Lake, Antarctica.</title>
        <authorList>
            <person name="Hwang K."/>
            <person name="Kim K.M."/>
            <person name="Choe H."/>
        </authorList>
    </citation>
    <scope>NUCLEOTIDE SEQUENCE [LARGE SCALE GENOMIC DNA]</scope>
    <source>
        <strain evidence="2 3">KCTC 9944</strain>
    </source>
</reference>
<evidence type="ECO:0000313" key="3">
    <source>
        <dbReference type="Proteomes" id="UP000679307"/>
    </source>
</evidence>
<dbReference type="EMBL" id="CP075371">
    <property type="protein sequence ID" value="QVT80834.1"/>
    <property type="molecule type" value="Genomic_DNA"/>
</dbReference>
<proteinExistence type="predicted"/>
<sequence>MVMPAPPREPGWKPNPSGLLAILLVVGVVVGVWFVSGGDPGTPTGSGSPPGFASTADDVDGGPDGGAASVPQSGEVDPETGLTWVSLDELPPRPSPPWS</sequence>
<organism evidence="2 3">
    <name type="scientific">Nocardioides aquaticus</name>
    <dbReference type="NCBI Taxonomy" id="160826"/>
    <lineage>
        <taxon>Bacteria</taxon>
        <taxon>Bacillati</taxon>
        <taxon>Actinomycetota</taxon>
        <taxon>Actinomycetes</taxon>
        <taxon>Propionibacteriales</taxon>
        <taxon>Nocardioidaceae</taxon>
        <taxon>Nocardioides</taxon>
    </lineage>
</organism>
<protein>
    <submittedName>
        <fullName evidence="2">Uncharacterized protein</fullName>
    </submittedName>
</protein>
<evidence type="ECO:0000256" key="1">
    <source>
        <dbReference type="SAM" id="MobiDB-lite"/>
    </source>
</evidence>